<keyword evidence="6" id="KW-0804">Transcription</keyword>
<evidence type="ECO:0000256" key="4">
    <source>
        <dbReference type="ARBA" id="ARBA00023015"/>
    </source>
</evidence>
<evidence type="ECO:0000259" key="10">
    <source>
        <dbReference type="PROSITE" id="PS50048"/>
    </source>
</evidence>
<keyword evidence="5" id="KW-0238">DNA-binding</keyword>
<proteinExistence type="predicted"/>
<dbReference type="Pfam" id="PF04082">
    <property type="entry name" value="Fungal_trans"/>
    <property type="match status" value="1"/>
</dbReference>
<keyword evidence="7" id="KW-0539">Nucleus</keyword>
<dbReference type="GO" id="GO:0005634">
    <property type="term" value="C:nucleus"/>
    <property type="evidence" value="ECO:0007669"/>
    <property type="project" value="UniProtKB-SubCell"/>
</dbReference>
<evidence type="ECO:0000313" key="11">
    <source>
        <dbReference type="EMBL" id="RPA77055.1"/>
    </source>
</evidence>
<dbReference type="CDD" id="cd00067">
    <property type="entry name" value="GAL4"/>
    <property type="match status" value="1"/>
</dbReference>
<dbReference type="GO" id="GO:0045944">
    <property type="term" value="P:positive regulation of transcription by RNA polymerase II"/>
    <property type="evidence" value="ECO:0007669"/>
    <property type="project" value="TreeGrafter"/>
</dbReference>
<dbReference type="CDD" id="cd12148">
    <property type="entry name" value="fungal_TF_MHR"/>
    <property type="match status" value="1"/>
</dbReference>
<evidence type="ECO:0000256" key="7">
    <source>
        <dbReference type="ARBA" id="ARBA00023242"/>
    </source>
</evidence>
<organism evidence="11 12">
    <name type="scientific">Ascobolus immersus RN42</name>
    <dbReference type="NCBI Taxonomy" id="1160509"/>
    <lineage>
        <taxon>Eukaryota</taxon>
        <taxon>Fungi</taxon>
        <taxon>Dikarya</taxon>
        <taxon>Ascomycota</taxon>
        <taxon>Pezizomycotina</taxon>
        <taxon>Pezizomycetes</taxon>
        <taxon>Pezizales</taxon>
        <taxon>Ascobolaceae</taxon>
        <taxon>Ascobolus</taxon>
    </lineage>
</organism>
<dbReference type="PANTHER" id="PTHR47782">
    <property type="entry name" value="ZN(II)2CYS6 TRANSCRIPTION FACTOR (EUROFUNG)-RELATED"/>
    <property type="match status" value="1"/>
</dbReference>
<dbReference type="Pfam" id="PF00172">
    <property type="entry name" value="Zn_clus"/>
    <property type="match status" value="1"/>
</dbReference>
<name>A0A3N4HT84_ASCIM</name>
<gene>
    <name evidence="11" type="ORF">BJ508DRAFT_174354</name>
</gene>
<dbReference type="PROSITE" id="PS50048">
    <property type="entry name" value="ZN2_CY6_FUNGAL_2"/>
    <property type="match status" value="1"/>
</dbReference>
<dbReference type="OrthoDB" id="5319458at2759"/>
<reference evidence="11 12" key="1">
    <citation type="journal article" date="2018" name="Nat. Ecol. Evol.">
        <title>Pezizomycetes genomes reveal the molecular basis of ectomycorrhizal truffle lifestyle.</title>
        <authorList>
            <person name="Murat C."/>
            <person name="Payen T."/>
            <person name="Noel B."/>
            <person name="Kuo A."/>
            <person name="Morin E."/>
            <person name="Chen J."/>
            <person name="Kohler A."/>
            <person name="Krizsan K."/>
            <person name="Balestrini R."/>
            <person name="Da Silva C."/>
            <person name="Montanini B."/>
            <person name="Hainaut M."/>
            <person name="Levati E."/>
            <person name="Barry K.W."/>
            <person name="Belfiori B."/>
            <person name="Cichocki N."/>
            <person name="Clum A."/>
            <person name="Dockter R.B."/>
            <person name="Fauchery L."/>
            <person name="Guy J."/>
            <person name="Iotti M."/>
            <person name="Le Tacon F."/>
            <person name="Lindquist E.A."/>
            <person name="Lipzen A."/>
            <person name="Malagnac F."/>
            <person name="Mello A."/>
            <person name="Molinier V."/>
            <person name="Miyauchi S."/>
            <person name="Poulain J."/>
            <person name="Riccioni C."/>
            <person name="Rubini A."/>
            <person name="Sitrit Y."/>
            <person name="Splivallo R."/>
            <person name="Traeger S."/>
            <person name="Wang M."/>
            <person name="Zifcakova L."/>
            <person name="Wipf D."/>
            <person name="Zambonelli A."/>
            <person name="Paolocci F."/>
            <person name="Nowrousian M."/>
            <person name="Ottonello S."/>
            <person name="Baldrian P."/>
            <person name="Spatafora J.W."/>
            <person name="Henrissat B."/>
            <person name="Nagy L.G."/>
            <person name="Aury J.M."/>
            <person name="Wincker P."/>
            <person name="Grigoriev I.V."/>
            <person name="Bonfante P."/>
            <person name="Martin F.M."/>
        </authorList>
    </citation>
    <scope>NUCLEOTIDE SEQUENCE [LARGE SCALE GENOMIC DNA]</scope>
    <source>
        <strain evidence="11 12">RN42</strain>
    </source>
</reference>
<dbReference type="GO" id="GO:0043565">
    <property type="term" value="F:sequence-specific DNA binding"/>
    <property type="evidence" value="ECO:0007669"/>
    <property type="project" value="TreeGrafter"/>
</dbReference>
<dbReference type="EMBL" id="ML119732">
    <property type="protein sequence ID" value="RPA77055.1"/>
    <property type="molecule type" value="Genomic_DNA"/>
</dbReference>
<keyword evidence="8" id="KW-0175">Coiled coil</keyword>
<dbReference type="InterPro" id="IPR007219">
    <property type="entry name" value="XnlR_reg_dom"/>
</dbReference>
<feature type="coiled-coil region" evidence="8">
    <location>
        <begin position="66"/>
        <end position="129"/>
    </location>
</feature>
<feature type="compositionally biased region" description="Basic and acidic residues" evidence="9">
    <location>
        <begin position="585"/>
        <end position="594"/>
    </location>
</feature>
<dbReference type="SMART" id="SM00066">
    <property type="entry name" value="GAL4"/>
    <property type="match status" value="1"/>
</dbReference>
<evidence type="ECO:0000256" key="5">
    <source>
        <dbReference type="ARBA" id="ARBA00023125"/>
    </source>
</evidence>
<keyword evidence="4" id="KW-0805">Transcription regulation</keyword>
<feature type="compositionally biased region" description="Low complexity" evidence="9">
    <location>
        <begin position="632"/>
        <end position="650"/>
    </location>
</feature>
<dbReference type="GO" id="GO:0006351">
    <property type="term" value="P:DNA-templated transcription"/>
    <property type="evidence" value="ECO:0007669"/>
    <property type="project" value="InterPro"/>
</dbReference>
<accession>A0A3N4HT84</accession>
<sequence>MESPSSLHTPLLRVSRPVSACSRCRSAKVKCDGKLPACSACERSGKAHECNGGSDQFARGKERSYVASLESRIEKLEKKLAQLSAASNRRGSVAMIDAAGGGKPDAEKISAAKEKVQKKKAEAEGVEDLVSDFGYLTINACTKDFSRSTNEVGNVAFHRIILKASLGSKSLNHTPRAGLPERHVAHQLVQHYFDKIFPLFPCLSETAFYISLDNVYQSEQNSSNFDNFVVYMVLAVGTMSLSRERESPAAMNAACFLKAALQYADGVISPAHLMGIQATLLLLQYSILEPSHLNSWYLIGAASRIAIDIGIHRETARTLKMKSNELDLRRRIFYCVYTYDRAISMVLQRPFSFSDDSVDVQIPRVSSDEKDSALGSWNGTLVPMAAATHLFKLRRLQSEWYQDFYHTGDIPMKDFETYCKPRRDALSNWFKEIPTTISQVIRDWLTLEYHYIQVYLSAPSPKIPQPSDEAWRTIFTHAVSYSVRFADILSDINHRIMYTFHDALRTYYVGRNLLQAIWDKEDKVLDQNNIAVATNAIKATISILSAMTKRWEDAQPLVEQFSRESSVMLTKLSEKSREIDAARERARLEKEQAAQKKKQQQQQQQQQAQLEKQQQQQQKAYEQQQQHHHHQQQQQKAYEQHRQQQLNHQRLQQHHHHQQHQERHPHHQHPHQLPHLPQRTPSMVMDENGMTNYDLWSPSALPVSTPMSSSIVPPAMQQEEIFFSHLTTADFGNVAFYRYV</sequence>
<dbReference type="AlphaFoldDB" id="A0A3N4HT84"/>
<dbReference type="InterPro" id="IPR036864">
    <property type="entry name" value="Zn2-C6_fun-type_DNA-bd_sf"/>
</dbReference>
<dbReference type="InterPro" id="IPR052202">
    <property type="entry name" value="Yeast_MetPath_Reg"/>
</dbReference>
<protein>
    <recommendedName>
        <fullName evidence="10">Zn(2)-C6 fungal-type domain-containing protein</fullName>
    </recommendedName>
</protein>
<evidence type="ECO:0000256" key="6">
    <source>
        <dbReference type="ARBA" id="ARBA00023163"/>
    </source>
</evidence>
<evidence type="ECO:0000256" key="8">
    <source>
        <dbReference type="SAM" id="Coils"/>
    </source>
</evidence>
<dbReference type="SUPFAM" id="SSF57701">
    <property type="entry name" value="Zn2/Cys6 DNA-binding domain"/>
    <property type="match status" value="1"/>
</dbReference>
<dbReference type="PROSITE" id="PS00463">
    <property type="entry name" value="ZN2_CY6_FUNGAL_1"/>
    <property type="match status" value="1"/>
</dbReference>
<keyword evidence="2" id="KW-0479">Metal-binding</keyword>
<evidence type="ECO:0000313" key="12">
    <source>
        <dbReference type="Proteomes" id="UP000275078"/>
    </source>
</evidence>
<dbReference type="PANTHER" id="PTHR47782:SF2">
    <property type="entry name" value="TRANSCRIPTION FACTOR, PUTATIVE (AFU_ORTHOLOGUE AFUA_4G12570)-RELATED"/>
    <property type="match status" value="1"/>
</dbReference>
<dbReference type="STRING" id="1160509.A0A3N4HT84"/>
<dbReference type="GO" id="GO:0000981">
    <property type="term" value="F:DNA-binding transcription factor activity, RNA polymerase II-specific"/>
    <property type="evidence" value="ECO:0007669"/>
    <property type="project" value="InterPro"/>
</dbReference>
<evidence type="ECO:0000256" key="3">
    <source>
        <dbReference type="ARBA" id="ARBA00022833"/>
    </source>
</evidence>
<dbReference type="CDD" id="cd14723">
    <property type="entry name" value="ZIP_Ppr1"/>
    <property type="match status" value="1"/>
</dbReference>
<comment type="subcellular location">
    <subcellularLocation>
        <location evidence="1">Nucleus</location>
    </subcellularLocation>
</comment>
<evidence type="ECO:0000256" key="2">
    <source>
        <dbReference type="ARBA" id="ARBA00022723"/>
    </source>
</evidence>
<dbReference type="SMART" id="SM00906">
    <property type="entry name" value="Fungal_trans"/>
    <property type="match status" value="1"/>
</dbReference>
<evidence type="ECO:0000256" key="1">
    <source>
        <dbReference type="ARBA" id="ARBA00004123"/>
    </source>
</evidence>
<dbReference type="Gene3D" id="4.10.240.10">
    <property type="entry name" value="Zn(2)-C6 fungal-type DNA-binding domain"/>
    <property type="match status" value="1"/>
</dbReference>
<feature type="domain" description="Zn(2)-C6 fungal-type" evidence="10">
    <location>
        <begin position="20"/>
        <end position="50"/>
    </location>
</feature>
<evidence type="ECO:0000256" key="9">
    <source>
        <dbReference type="SAM" id="MobiDB-lite"/>
    </source>
</evidence>
<feature type="compositionally biased region" description="Basic residues" evidence="9">
    <location>
        <begin position="651"/>
        <end position="672"/>
    </location>
</feature>
<dbReference type="Proteomes" id="UP000275078">
    <property type="component" value="Unassembled WGS sequence"/>
</dbReference>
<dbReference type="InterPro" id="IPR001138">
    <property type="entry name" value="Zn2Cys6_DnaBD"/>
</dbReference>
<dbReference type="GO" id="GO:0008270">
    <property type="term" value="F:zinc ion binding"/>
    <property type="evidence" value="ECO:0007669"/>
    <property type="project" value="InterPro"/>
</dbReference>
<feature type="region of interest" description="Disordered" evidence="9">
    <location>
        <begin position="585"/>
        <end position="678"/>
    </location>
</feature>
<keyword evidence="3" id="KW-0862">Zinc</keyword>
<feature type="compositionally biased region" description="Low complexity" evidence="9">
    <location>
        <begin position="600"/>
        <end position="624"/>
    </location>
</feature>
<keyword evidence="12" id="KW-1185">Reference proteome</keyword>